<evidence type="ECO:0000313" key="7">
    <source>
        <dbReference type="EMBL" id="KAE9237750.1"/>
    </source>
</evidence>
<dbReference type="Pfam" id="PF17919">
    <property type="entry name" value="RT_RNaseH_2"/>
    <property type="match status" value="1"/>
</dbReference>
<protein>
    <recommendedName>
        <fullName evidence="2">Reverse transcriptase/retrotransposon-derived protein RNase H-like domain-containing protein</fullName>
    </recommendedName>
</protein>
<dbReference type="Proteomes" id="UP000440367">
    <property type="component" value="Unassembled WGS sequence"/>
</dbReference>
<evidence type="ECO:0000256" key="1">
    <source>
        <dbReference type="ARBA" id="ARBA00023268"/>
    </source>
</evidence>
<dbReference type="InterPro" id="IPR050951">
    <property type="entry name" value="Retrovirus_Pol_polyprotein"/>
</dbReference>
<accession>A0A6A3FZM6</accession>
<dbReference type="EMBL" id="QXGD01000014">
    <property type="protein sequence ID" value="KAE9257816.1"/>
    <property type="molecule type" value="Genomic_DNA"/>
</dbReference>
<dbReference type="GO" id="GO:0003824">
    <property type="term" value="F:catalytic activity"/>
    <property type="evidence" value="ECO:0007669"/>
    <property type="project" value="UniProtKB-KW"/>
</dbReference>
<dbReference type="Proteomes" id="UP000429523">
    <property type="component" value="Unassembled WGS sequence"/>
</dbReference>
<dbReference type="InterPro" id="IPR041577">
    <property type="entry name" value="RT_RNaseH_2"/>
</dbReference>
<feature type="domain" description="Reverse transcriptase/retrotransposon-derived protein RNase H-like" evidence="2">
    <location>
        <begin position="16"/>
        <end position="66"/>
    </location>
</feature>
<dbReference type="Proteomes" id="UP000437068">
    <property type="component" value="Unassembled WGS sequence"/>
</dbReference>
<evidence type="ECO:0000313" key="9">
    <source>
        <dbReference type="EMBL" id="KAE9330340.1"/>
    </source>
</evidence>
<sequence>MQPMTRLLTKDCEWEWTEVQEFAFERVKAALTTKQLLVYPNFALPFRLVTDTSKVGPGACLMQDQGRGW</sequence>
<evidence type="ECO:0000313" key="8">
    <source>
        <dbReference type="EMBL" id="KAE9257816.1"/>
    </source>
</evidence>
<dbReference type="PANTHER" id="PTHR37984:SF5">
    <property type="entry name" value="PROTEIN NYNRIN-LIKE"/>
    <property type="match status" value="1"/>
</dbReference>
<dbReference type="Proteomes" id="UP000460718">
    <property type="component" value="Unassembled WGS sequence"/>
</dbReference>
<evidence type="ECO:0000313" key="15">
    <source>
        <dbReference type="Proteomes" id="UP000441208"/>
    </source>
</evidence>
<dbReference type="Proteomes" id="UP000441208">
    <property type="component" value="Unassembled WGS sequence"/>
</dbReference>
<evidence type="ECO:0000313" key="11">
    <source>
        <dbReference type="Proteomes" id="UP000433483"/>
    </source>
</evidence>
<dbReference type="PANTHER" id="PTHR37984">
    <property type="entry name" value="PROTEIN CBG26694"/>
    <property type="match status" value="1"/>
</dbReference>
<evidence type="ECO:0000313" key="5">
    <source>
        <dbReference type="EMBL" id="KAE9140794.1"/>
    </source>
</evidence>
<dbReference type="Gene3D" id="3.30.70.270">
    <property type="match status" value="1"/>
</dbReference>
<evidence type="ECO:0000259" key="2">
    <source>
        <dbReference type="Pfam" id="PF17919"/>
    </source>
</evidence>
<dbReference type="Proteomes" id="UP000433483">
    <property type="component" value="Unassembled WGS sequence"/>
</dbReference>
<dbReference type="EMBL" id="QXGB01000010">
    <property type="protein sequence ID" value="KAE9237750.1"/>
    <property type="molecule type" value="Genomic_DNA"/>
</dbReference>
<dbReference type="AlphaFoldDB" id="A0A6A3FZM6"/>
<evidence type="ECO:0000313" key="10">
    <source>
        <dbReference type="Proteomes" id="UP000429523"/>
    </source>
</evidence>
<reference evidence="10 11" key="1">
    <citation type="submission" date="2018-08" db="EMBL/GenBank/DDBJ databases">
        <title>Genomic investigation of the strawberry pathogen Phytophthora fragariae indicates pathogenicity is determined by transcriptional variation in three key races.</title>
        <authorList>
            <person name="Adams T.M."/>
            <person name="Armitage A.D."/>
            <person name="Sobczyk M.K."/>
            <person name="Bates H.J."/>
            <person name="Dunwell J.M."/>
            <person name="Nellist C.F."/>
            <person name="Harrison R.J."/>
        </authorList>
    </citation>
    <scope>NUCLEOTIDE SEQUENCE [LARGE SCALE GENOMIC DNA]</scope>
    <source>
        <strain evidence="9 12">A4</strain>
        <strain evidence="8 13">BC-1</strain>
        <strain evidence="7 11">NOV-27</strain>
        <strain evidence="6 14">NOV-5</strain>
        <strain evidence="5 15">NOV-71</strain>
        <strain evidence="3 10">NOV-9</strain>
        <strain evidence="4 16">SCRP245</strain>
    </source>
</reference>
<dbReference type="EMBL" id="QXGA01000007">
    <property type="protein sequence ID" value="KAE9155736.1"/>
    <property type="molecule type" value="Genomic_DNA"/>
</dbReference>
<evidence type="ECO:0000313" key="3">
    <source>
        <dbReference type="EMBL" id="KAE8949931.1"/>
    </source>
</evidence>
<gene>
    <name evidence="9" type="ORF">PF001_g454</name>
    <name evidence="8" type="ORF">PF002_g684</name>
    <name evidence="7" type="ORF">PF005_g531</name>
    <name evidence="6" type="ORF">PF006_g371</name>
    <name evidence="5" type="ORF">PF007_g540</name>
    <name evidence="3" type="ORF">PF009_g537</name>
    <name evidence="4" type="ORF">PF011_g17684</name>
</gene>
<name>A0A6A3FZM6_9STRA</name>
<evidence type="ECO:0000313" key="6">
    <source>
        <dbReference type="EMBL" id="KAE9155736.1"/>
    </source>
</evidence>
<dbReference type="InterPro" id="IPR043128">
    <property type="entry name" value="Rev_trsase/Diguanyl_cyclase"/>
</dbReference>
<keyword evidence="11" id="KW-1185">Reference proteome</keyword>
<evidence type="ECO:0000313" key="12">
    <source>
        <dbReference type="Proteomes" id="UP000437068"/>
    </source>
</evidence>
<dbReference type="SUPFAM" id="SSF56672">
    <property type="entry name" value="DNA/RNA polymerases"/>
    <property type="match status" value="1"/>
</dbReference>
<proteinExistence type="predicted"/>
<comment type="caution">
    <text evidence="3">The sequence shown here is derived from an EMBL/GenBank/DDBJ whole genome shotgun (WGS) entry which is preliminary data.</text>
</comment>
<dbReference type="EMBL" id="QXGF01000010">
    <property type="protein sequence ID" value="KAE8949931.1"/>
    <property type="molecule type" value="Genomic_DNA"/>
</dbReference>
<evidence type="ECO:0000313" key="4">
    <source>
        <dbReference type="EMBL" id="KAE8992075.1"/>
    </source>
</evidence>
<keyword evidence="1" id="KW-0511">Multifunctional enzyme</keyword>
<dbReference type="EMBL" id="QXGE01000008">
    <property type="protein sequence ID" value="KAE9330340.1"/>
    <property type="molecule type" value="Genomic_DNA"/>
</dbReference>
<dbReference type="OrthoDB" id="427924at2759"/>
<evidence type="ECO:0000313" key="16">
    <source>
        <dbReference type="Proteomes" id="UP000460718"/>
    </source>
</evidence>
<dbReference type="Proteomes" id="UP000440732">
    <property type="component" value="Unassembled WGS sequence"/>
</dbReference>
<evidence type="ECO:0000313" key="13">
    <source>
        <dbReference type="Proteomes" id="UP000440367"/>
    </source>
</evidence>
<dbReference type="EMBL" id="QXFZ01000010">
    <property type="protein sequence ID" value="KAE9140794.1"/>
    <property type="molecule type" value="Genomic_DNA"/>
</dbReference>
<evidence type="ECO:0000313" key="14">
    <source>
        <dbReference type="Proteomes" id="UP000440732"/>
    </source>
</evidence>
<dbReference type="InterPro" id="IPR043502">
    <property type="entry name" value="DNA/RNA_pol_sf"/>
</dbReference>
<organism evidence="3 10">
    <name type="scientific">Phytophthora fragariae</name>
    <dbReference type="NCBI Taxonomy" id="53985"/>
    <lineage>
        <taxon>Eukaryota</taxon>
        <taxon>Sar</taxon>
        <taxon>Stramenopiles</taxon>
        <taxon>Oomycota</taxon>
        <taxon>Peronosporomycetes</taxon>
        <taxon>Peronosporales</taxon>
        <taxon>Peronosporaceae</taxon>
        <taxon>Phytophthora</taxon>
    </lineage>
</organism>
<dbReference type="EMBL" id="QXFW01001357">
    <property type="protein sequence ID" value="KAE8992075.1"/>
    <property type="molecule type" value="Genomic_DNA"/>
</dbReference>